<organism evidence="1 2">
    <name type="scientific">Pseudomonas monteilii</name>
    <dbReference type="NCBI Taxonomy" id="76759"/>
    <lineage>
        <taxon>Bacteria</taxon>
        <taxon>Pseudomonadati</taxon>
        <taxon>Pseudomonadota</taxon>
        <taxon>Gammaproteobacteria</taxon>
        <taxon>Pseudomonadales</taxon>
        <taxon>Pseudomonadaceae</taxon>
        <taxon>Pseudomonas</taxon>
    </lineage>
</organism>
<dbReference type="RefSeq" id="WP_082477179.1">
    <property type="nucleotide sequence ID" value="NZ_WEIK01000007.1"/>
</dbReference>
<evidence type="ECO:0000313" key="1">
    <source>
        <dbReference type="EMBL" id="MVF49698.1"/>
    </source>
</evidence>
<evidence type="ECO:0000313" key="2">
    <source>
        <dbReference type="Proteomes" id="UP000440965"/>
    </source>
</evidence>
<proteinExistence type="predicted"/>
<reference evidence="1 2" key="1">
    <citation type="submission" date="2019-10" db="EMBL/GenBank/DDBJ databases">
        <title>XDR Pseudomonas monteilii producing IMP-16 from LCR.</title>
        <authorList>
            <person name="Ballaben A."/>
            <person name="Doi Y."/>
        </authorList>
    </citation>
    <scope>NUCLEOTIDE SEQUENCE [LARGE SCALE GENOMIC DNA]</scope>
    <source>
        <strain evidence="1 2">597/14</strain>
    </source>
</reference>
<dbReference type="EMBL" id="WEIK01000007">
    <property type="protein sequence ID" value="MVF49698.1"/>
    <property type="molecule type" value="Genomic_DNA"/>
</dbReference>
<gene>
    <name evidence="1" type="ORF">F9Z43_10275</name>
</gene>
<dbReference type="Proteomes" id="UP000440965">
    <property type="component" value="Unassembled WGS sequence"/>
</dbReference>
<sequence>MTKDQGLRLQQQVDHALHRIDMAVLIDQSERLRLVAELMKHWGERRGQLGLDASLGSQMGSIMEWKGAAPRGGSSGSRILVGGAGLDHAAAEVDAAVVQLERRDPRGATLAKLAQLRYLYGATVREQMREVGLAEDADRTYRNWVKALHLQVFAILAARAGRVRQQTVRRVTMRLACNIDET</sequence>
<protein>
    <submittedName>
        <fullName evidence="1">Uncharacterized protein</fullName>
    </submittedName>
</protein>
<dbReference type="AlphaFoldDB" id="A0A7X3F1E3"/>
<name>A0A7X3F1E3_9PSED</name>
<comment type="caution">
    <text evidence="1">The sequence shown here is derived from an EMBL/GenBank/DDBJ whole genome shotgun (WGS) entry which is preliminary data.</text>
</comment>
<accession>A0A7X3F1E3</accession>